<dbReference type="EMBL" id="JANBPW010001362">
    <property type="protein sequence ID" value="KAJ1944852.1"/>
    <property type="molecule type" value="Genomic_DNA"/>
</dbReference>
<sequence length="325" mass="35426">MGELFKAAMSLAVFYQRSVADANGPSDGSQSDVLTAEAAAKLKPILSASLDTLAHLPPINGRLSNPAKQATSIALNFSTQEPPEIQPLWFPASNQWQHIDNLLSIMTQLIDGCILDPVSSTTNLAVSEERQVEITPVVLILLRAITENPEARERIFNAIYPSGADYSQLPEDRPGISSNLVRVMKSPQGGMLPSAVGDLLYFLWKQDARQFVMAVGYGNAAGYMLARGIQIPADLMNKGGADSKDRVVDPVTGKYLDSEAIAKELADMTDEEKEREAERLFILFERLNKTGIIKVENPVRAAYESGRIHEMGDSGDDEEKDSSSS</sequence>
<organism evidence="1 2">
    <name type="scientific">Linderina macrospora</name>
    <dbReference type="NCBI Taxonomy" id="4868"/>
    <lineage>
        <taxon>Eukaryota</taxon>
        <taxon>Fungi</taxon>
        <taxon>Fungi incertae sedis</taxon>
        <taxon>Zoopagomycota</taxon>
        <taxon>Kickxellomycotina</taxon>
        <taxon>Kickxellomycetes</taxon>
        <taxon>Kickxellales</taxon>
        <taxon>Kickxellaceae</taxon>
        <taxon>Linderina</taxon>
    </lineage>
</organism>
<proteinExistence type="predicted"/>
<reference evidence="1" key="1">
    <citation type="submission" date="2022-07" db="EMBL/GenBank/DDBJ databases">
        <title>Phylogenomic reconstructions and comparative analyses of Kickxellomycotina fungi.</title>
        <authorList>
            <person name="Reynolds N.K."/>
            <person name="Stajich J.E."/>
            <person name="Barry K."/>
            <person name="Grigoriev I.V."/>
            <person name="Crous P."/>
            <person name="Smith M.E."/>
        </authorList>
    </citation>
    <scope>NUCLEOTIDE SEQUENCE</scope>
    <source>
        <strain evidence="1">NRRL 5244</strain>
    </source>
</reference>
<dbReference type="Proteomes" id="UP001150603">
    <property type="component" value="Unassembled WGS sequence"/>
</dbReference>
<keyword evidence="2" id="KW-1185">Reference proteome</keyword>
<name>A0ACC1JBB8_9FUNG</name>
<accession>A0ACC1JBB8</accession>
<evidence type="ECO:0000313" key="1">
    <source>
        <dbReference type="EMBL" id="KAJ1944852.1"/>
    </source>
</evidence>
<protein>
    <submittedName>
        <fullName evidence="1">Uncharacterized protein</fullName>
    </submittedName>
</protein>
<comment type="caution">
    <text evidence="1">The sequence shown here is derived from an EMBL/GenBank/DDBJ whole genome shotgun (WGS) entry which is preliminary data.</text>
</comment>
<evidence type="ECO:0000313" key="2">
    <source>
        <dbReference type="Proteomes" id="UP001150603"/>
    </source>
</evidence>
<gene>
    <name evidence="1" type="ORF">FBU59_002484</name>
</gene>